<proteinExistence type="predicted"/>
<evidence type="ECO:0000313" key="2">
    <source>
        <dbReference type="Proteomes" id="UP000483379"/>
    </source>
</evidence>
<evidence type="ECO:0000313" key="1">
    <source>
        <dbReference type="EMBL" id="NEV64775.1"/>
    </source>
</evidence>
<dbReference type="Proteomes" id="UP000483379">
    <property type="component" value="Unassembled WGS sequence"/>
</dbReference>
<dbReference type="EMBL" id="JAAIJQ010000110">
    <property type="protein sequence ID" value="NEV64775.1"/>
    <property type="molecule type" value="Genomic_DNA"/>
</dbReference>
<accession>A0A6M0K8P7</accession>
<dbReference type="RefSeq" id="WP_164455838.1">
    <property type="nucleotide sequence ID" value="NZ_JAAIJQ010000110.1"/>
</dbReference>
<keyword evidence="2" id="KW-1185">Reference proteome</keyword>
<name>A0A6M0K8P7_9GAMM</name>
<sequence>MGFLPIFSTRSALFRKWRGFRFATFSAPAPEQVGAENGGASCPAREALINQRFPNAPCSLSQRASISSASHRYEPEQIVVTFEEQFA</sequence>
<comment type="caution">
    <text evidence="1">The sequence shown here is derived from an EMBL/GenBank/DDBJ whole genome shotgun (WGS) entry which is preliminary data.</text>
</comment>
<organism evidence="1 2">
    <name type="scientific">Thiorhodococcus minor</name>
    <dbReference type="NCBI Taxonomy" id="57489"/>
    <lineage>
        <taxon>Bacteria</taxon>
        <taxon>Pseudomonadati</taxon>
        <taxon>Pseudomonadota</taxon>
        <taxon>Gammaproteobacteria</taxon>
        <taxon>Chromatiales</taxon>
        <taxon>Chromatiaceae</taxon>
        <taxon>Thiorhodococcus</taxon>
    </lineage>
</organism>
<reference evidence="1 2" key="1">
    <citation type="submission" date="2020-02" db="EMBL/GenBank/DDBJ databases">
        <title>Genome sequences of Thiorhodococcus mannitoliphagus and Thiorhodococcus minor, purple sulfur photosynthetic bacteria in the gammaproteobacterial family, Chromatiaceae.</title>
        <authorList>
            <person name="Aviles F.A."/>
            <person name="Meyer T.E."/>
            <person name="Kyndt J.A."/>
        </authorList>
    </citation>
    <scope>NUCLEOTIDE SEQUENCE [LARGE SCALE GENOMIC DNA]</scope>
    <source>
        <strain evidence="1 2">DSM 11518</strain>
    </source>
</reference>
<gene>
    <name evidence="1" type="ORF">G3446_23385</name>
</gene>
<protein>
    <submittedName>
        <fullName evidence="1">Uncharacterized protein</fullName>
    </submittedName>
</protein>
<dbReference type="AlphaFoldDB" id="A0A6M0K8P7"/>